<dbReference type="PANTHER" id="PTHR46796:SF6">
    <property type="entry name" value="ARAC SUBFAMILY"/>
    <property type="match status" value="1"/>
</dbReference>
<dbReference type="PANTHER" id="PTHR46796">
    <property type="entry name" value="HTH-TYPE TRANSCRIPTIONAL ACTIVATOR RHAS-RELATED"/>
    <property type="match status" value="1"/>
</dbReference>
<keyword evidence="2" id="KW-0238">DNA-binding</keyword>
<dbReference type="Gene3D" id="1.10.10.60">
    <property type="entry name" value="Homeodomain-like"/>
    <property type="match status" value="2"/>
</dbReference>
<dbReference type="InterPro" id="IPR018062">
    <property type="entry name" value="HTH_AraC-typ_CS"/>
</dbReference>
<reference evidence="5" key="1">
    <citation type="submission" date="2023-06" db="EMBL/GenBank/DDBJ databases">
        <authorList>
            <person name="Jiang Y."/>
            <person name="Liu Q."/>
        </authorList>
    </citation>
    <scope>NUCLEOTIDE SEQUENCE</scope>
    <source>
        <strain evidence="5">CGMCC 1.12090</strain>
    </source>
</reference>
<comment type="caution">
    <text evidence="5">The sequence shown here is derived from an EMBL/GenBank/DDBJ whole genome shotgun (WGS) entry which is preliminary data.</text>
</comment>
<evidence type="ECO:0000259" key="4">
    <source>
        <dbReference type="PROSITE" id="PS01124"/>
    </source>
</evidence>
<keyword evidence="1" id="KW-0805">Transcription regulation</keyword>
<dbReference type="Pfam" id="PF12833">
    <property type="entry name" value="HTH_18"/>
    <property type="match status" value="1"/>
</dbReference>
<dbReference type="InterPro" id="IPR018060">
    <property type="entry name" value="HTH_AraC"/>
</dbReference>
<proteinExistence type="predicted"/>
<dbReference type="InterPro" id="IPR009057">
    <property type="entry name" value="Homeodomain-like_sf"/>
</dbReference>
<evidence type="ECO:0000313" key="5">
    <source>
        <dbReference type="EMBL" id="MDO1537235.1"/>
    </source>
</evidence>
<organism evidence="5 6">
    <name type="scientific">Variovorax ginsengisoli</name>
    <dbReference type="NCBI Taxonomy" id="363844"/>
    <lineage>
        <taxon>Bacteria</taxon>
        <taxon>Pseudomonadati</taxon>
        <taxon>Pseudomonadota</taxon>
        <taxon>Betaproteobacteria</taxon>
        <taxon>Burkholderiales</taxon>
        <taxon>Comamonadaceae</taxon>
        <taxon>Variovorax</taxon>
    </lineage>
</organism>
<evidence type="ECO:0000256" key="1">
    <source>
        <dbReference type="ARBA" id="ARBA00023015"/>
    </source>
</evidence>
<sequence length="287" mass="31632">MTPAMPEEVEVTQCALLPLANEETERRRDAIEILIPTEGAAVDIAYRTDDGEERKTFLRAPLVALIPDGRICRVQCRPPGGTLLLRIAPDFLAQQTRAALGVAVPRLATRYSTLDPFVREVGNALQEELRSGLQPNAAYLEPLVRVLAVHLVRHYGGVASSGVLGTGLPQHKLRRVQAFIDEHITEPLHVAQLATEVHMSSFHFARMFKQATGQPPHLYVVMQRVERAKSLLSASDLALIDVAAQVGFRTQGHFCGVFLRYTGFTPRTFRLDTCTALSSSVARNFAT</sequence>
<accession>A0ABT8SE79</accession>
<evidence type="ECO:0000313" key="6">
    <source>
        <dbReference type="Proteomes" id="UP001169027"/>
    </source>
</evidence>
<dbReference type="EMBL" id="JAUKVY010000037">
    <property type="protein sequence ID" value="MDO1537235.1"/>
    <property type="molecule type" value="Genomic_DNA"/>
</dbReference>
<dbReference type="PROSITE" id="PS00041">
    <property type="entry name" value="HTH_ARAC_FAMILY_1"/>
    <property type="match status" value="1"/>
</dbReference>
<keyword evidence="6" id="KW-1185">Reference proteome</keyword>
<dbReference type="InterPro" id="IPR050204">
    <property type="entry name" value="AraC_XylS_family_regulators"/>
</dbReference>
<dbReference type="RefSeq" id="WP_301815542.1">
    <property type="nucleotide sequence ID" value="NZ_JAUJZH010000037.1"/>
</dbReference>
<evidence type="ECO:0000256" key="2">
    <source>
        <dbReference type="ARBA" id="ARBA00023125"/>
    </source>
</evidence>
<dbReference type="SUPFAM" id="SSF46689">
    <property type="entry name" value="Homeodomain-like"/>
    <property type="match status" value="2"/>
</dbReference>
<gene>
    <name evidence="5" type="ORF">Q2T77_33720</name>
</gene>
<dbReference type="SMART" id="SM00342">
    <property type="entry name" value="HTH_ARAC"/>
    <property type="match status" value="1"/>
</dbReference>
<keyword evidence="3" id="KW-0804">Transcription</keyword>
<feature type="domain" description="HTH araC/xylS-type" evidence="4">
    <location>
        <begin position="174"/>
        <end position="272"/>
    </location>
</feature>
<dbReference type="Proteomes" id="UP001169027">
    <property type="component" value="Unassembled WGS sequence"/>
</dbReference>
<protein>
    <submittedName>
        <fullName evidence="5">AraC family transcriptional regulator</fullName>
    </submittedName>
</protein>
<dbReference type="PROSITE" id="PS01124">
    <property type="entry name" value="HTH_ARAC_FAMILY_2"/>
    <property type="match status" value="1"/>
</dbReference>
<name>A0ABT8SE79_9BURK</name>
<evidence type="ECO:0000256" key="3">
    <source>
        <dbReference type="ARBA" id="ARBA00023163"/>
    </source>
</evidence>